<protein>
    <recommendedName>
        <fullName evidence="4">CCHC-type domain-containing protein</fullName>
    </recommendedName>
</protein>
<dbReference type="PANTHER" id="PTHR33198:SF19">
    <property type="entry name" value="CCHC-TYPE DOMAIN-CONTAINING PROTEIN"/>
    <property type="match status" value="1"/>
</dbReference>
<dbReference type="EnsemblMetazoa" id="AALFPA23_002595.R2505">
    <property type="protein sequence ID" value="AALFPA23_002595.P2505"/>
    <property type="gene ID" value="AALFPA23_002595"/>
</dbReference>
<organism evidence="2 3">
    <name type="scientific">Aedes albopictus</name>
    <name type="common">Asian tiger mosquito</name>
    <name type="synonym">Stegomyia albopicta</name>
    <dbReference type="NCBI Taxonomy" id="7160"/>
    <lineage>
        <taxon>Eukaryota</taxon>
        <taxon>Metazoa</taxon>
        <taxon>Ecdysozoa</taxon>
        <taxon>Arthropoda</taxon>
        <taxon>Hexapoda</taxon>
        <taxon>Insecta</taxon>
        <taxon>Pterygota</taxon>
        <taxon>Neoptera</taxon>
        <taxon>Endopterygota</taxon>
        <taxon>Diptera</taxon>
        <taxon>Nematocera</taxon>
        <taxon>Culicoidea</taxon>
        <taxon>Culicidae</taxon>
        <taxon>Culicinae</taxon>
        <taxon>Aedini</taxon>
        <taxon>Aedes</taxon>
        <taxon>Stegomyia</taxon>
    </lineage>
</organism>
<dbReference type="PANTHER" id="PTHR33198">
    <property type="entry name" value="ANK_REP_REGION DOMAIN-CONTAINING PROTEIN-RELATED"/>
    <property type="match status" value="1"/>
</dbReference>
<keyword evidence="3" id="KW-1185">Reference proteome</keyword>
<feature type="region of interest" description="Disordered" evidence="1">
    <location>
        <begin position="327"/>
        <end position="353"/>
    </location>
</feature>
<evidence type="ECO:0000256" key="1">
    <source>
        <dbReference type="SAM" id="MobiDB-lite"/>
    </source>
</evidence>
<dbReference type="InterPro" id="IPR036875">
    <property type="entry name" value="Znf_CCHC_sf"/>
</dbReference>
<feature type="region of interest" description="Disordered" evidence="1">
    <location>
        <begin position="206"/>
        <end position="270"/>
    </location>
</feature>
<accession>A0ABM1XT34</accession>
<feature type="compositionally biased region" description="Polar residues" evidence="1">
    <location>
        <begin position="240"/>
        <end position="250"/>
    </location>
</feature>
<sequence>MSHVAPNIDPYRKGQSFASWFKRLGYHFRVNKVEEADRKDQMFLLGGDFLFEVAQSLYLSDELLDAAPYHELIEKLKQKLDKTDSALIQRYKFGSRVQQPGETASDFVFSLKLQAEYCNFKNDKQDRIVDRILIGLSDDNLKQKLLAEDSEKLNLAQVEKMVTTWEMATSNARALTQDGSLGQIASIVGGRGALLQRVKQLAQNRGPVKSRLGFNPPSVSPVRGSQPSANSYGYNDCRNHTSQSRQSKQVRFQEHRNRYQGASNQRADSRTGRQLVFDQRVCSYCGVVGHVRRKCFKLKQYKKDPINNVNMEEPETSTLSSMMNRISWDEKSDDSDKDYDWKRYNHHGAPNSS</sequence>
<dbReference type="GeneID" id="109622403"/>
<name>A0ABM1XT34_AEDAL</name>
<evidence type="ECO:0008006" key="4">
    <source>
        <dbReference type="Google" id="ProtNLM"/>
    </source>
</evidence>
<proteinExistence type="predicted"/>
<evidence type="ECO:0000313" key="3">
    <source>
        <dbReference type="Proteomes" id="UP000069940"/>
    </source>
</evidence>
<dbReference type="SUPFAM" id="SSF57756">
    <property type="entry name" value="Retrovirus zinc finger-like domains"/>
    <property type="match status" value="1"/>
</dbReference>
<dbReference type="RefSeq" id="XP_062705108.1">
    <property type="nucleotide sequence ID" value="XM_062849124.1"/>
</dbReference>
<reference evidence="3" key="1">
    <citation type="journal article" date="2015" name="Proc. Natl. Acad. Sci. U.S.A.">
        <title>Genome sequence of the Asian Tiger mosquito, Aedes albopictus, reveals insights into its biology, genetics, and evolution.</title>
        <authorList>
            <person name="Chen X.G."/>
            <person name="Jiang X."/>
            <person name="Gu J."/>
            <person name="Xu M."/>
            <person name="Wu Y."/>
            <person name="Deng Y."/>
            <person name="Zhang C."/>
            <person name="Bonizzoni M."/>
            <person name="Dermauw W."/>
            <person name="Vontas J."/>
            <person name="Armbruster P."/>
            <person name="Huang X."/>
            <person name="Yang Y."/>
            <person name="Zhang H."/>
            <person name="He W."/>
            <person name="Peng H."/>
            <person name="Liu Y."/>
            <person name="Wu K."/>
            <person name="Chen J."/>
            <person name="Lirakis M."/>
            <person name="Topalis P."/>
            <person name="Van Leeuwen T."/>
            <person name="Hall A.B."/>
            <person name="Jiang X."/>
            <person name="Thorpe C."/>
            <person name="Mueller R.L."/>
            <person name="Sun C."/>
            <person name="Waterhouse R.M."/>
            <person name="Yan G."/>
            <person name="Tu Z.J."/>
            <person name="Fang X."/>
            <person name="James A.A."/>
        </authorList>
    </citation>
    <scope>NUCLEOTIDE SEQUENCE [LARGE SCALE GENOMIC DNA]</scope>
    <source>
        <strain evidence="3">Foshan</strain>
    </source>
</reference>
<evidence type="ECO:0000313" key="2">
    <source>
        <dbReference type="EnsemblMetazoa" id="AALFPA23_002595.P2505"/>
    </source>
</evidence>
<feature type="compositionally biased region" description="Polar residues" evidence="1">
    <location>
        <begin position="223"/>
        <end position="233"/>
    </location>
</feature>
<dbReference type="Proteomes" id="UP000069940">
    <property type="component" value="Unassembled WGS sequence"/>
</dbReference>
<reference evidence="2" key="2">
    <citation type="submission" date="2025-05" db="UniProtKB">
        <authorList>
            <consortium name="EnsemblMetazoa"/>
        </authorList>
    </citation>
    <scope>IDENTIFICATION</scope>
    <source>
        <strain evidence="2">Foshan</strain>
    </source>
</reference>